<dbReference type="Proteomes" id="UP000019805">
    <property type="component" value="Chromosome"/>
</dbReference>
<keyword evidence="3" id="KW-1185">Reference proteome</keyword>
<dbReference type="KEGG" id="cdn:BN940_03066"/>
<feature type="compositionally biased region" description="Basic and acidic residues" evidence="1">
    <location>
        <begin position="38"/>
        <end position="48"/>
    </location>
</feature>
<dbReference type="HOGENOM" id="CLU_3150823_0_0_4"/>
<proteinExistence type="predicted"/>
<evidence type="ECO:0000313" key="3">
    <source>
        <dbReference type="Proteomes" id="UP000019805"/>
    </source>
</evidence>
<dbReference type="AlphaFoldDB" id="W8WTS5"/>
<dbReference type="EMBL" id="HG916765">
    <property type="protein sequence ID" value="CDM23088.1"/>
    <property type="molecule type" value="Genomic_DNA"/>
</dbReference>
<organism evidence="2 3">
    <name type="scientific">Castellaniella defragrans (strain DSM 12143 / CCUG 39792 / 65Phen)</name>
    <name type="common">Alcaligenes defragrans</name>
    <dbReference type="NCBI Taxonomy" id="1437824"/>
    <lineage>
        <taxon>Bacteria</taxon>
        <taxon>Pseudomonadati</taxon>
        <taxon>Pseudomonadota</taxon>
        <taxon>Betaproteobacteria</taxon>
        <taxon>Burkholderiales</taxon>
        <taxon>Alcaligenaceae</taxon>
        <taxon>Castellaniella</taxon>
    </lineage>
</organism>
<feature type="region of interest" description="Disordered" evidence="1">
    <location>
        <begin position="1"/>
        <end position="48"/>
    </location>
</feature>
<evidence type="ECO:0000256" key="1">
    <source>
        <dbReference type="SAM" id="MobiDB-lite"/>
    </source>
</evidence>
<evidence type="ECO:0000313" key="2">
    <source>
        <dbReference type="EMBL" id="CDM23088.1"/>
    </source>
</evidence>
<gene>
    <name evidence="2" type="ORF">BN940_03066</name>
</gene>
<accession>W8WTS5</accession>
<sequence>MHAQAQRQGWQEDAAVRAVARSHRIRSDVRMGRARPSPWREEIRRAPA</sequence>
<dbReference type="STRING" id="1437824.BN940_03066"/>
<name>W8WTS5_CASD6</name>
<reference evidence="2 3" key="1">
    <citation type="journal article" date="2014" name="BMC Microbiol.">
        <title>The oxygen-independent metabolism of cyclic monoterpenes in Castellaniella defragrans 65Phen.</title>
        <authorList>
            <person name="Petasch J."/>
            <person name="Disch E.M."/>
            <person name="Markert S."/>
            <person name="Becher D."/>
            <person name="Schweder T."/>
            <person name="Huttel B."/>
            <person name="Reinhardt R."/>
            <person name="Harder J."/>
        </authorList>
    </citation>
    <scope>NUCLEOTIDE SEQUENCE [LARGE SCALE GENOMIC DNA]</scope>
    <source>
        <strain evidence="2">65Phen</strain>
    </source>
</reference>
<protein>
    <submittedName>
        <fullName evidence="2">Uncharacterized protein</fullName>
    </submittedName>
</protein>